<reference evidence="2 3" key="1">
    <citation type="submission" date="2016-06" db="EMBL/GenBank/DDBJ databases">
        <title>Comparative genomics of the ectomycorrhizal sister species Rhizopogon vinicolor and Rhizopogon vesiculosus (Basidiomycota: Boletales) reveals a divergence of the mating type B locus.</title>
        <authorList>
            <consortium name="DOE Joint Genome Institute"/>
            <person name="Mujic A.B."/>
            <person name="Kuo A."/>
            <person name="Tritt A."/>
            <person name="Lipzen A."/>
            <person name="Chen C."/>
            <person name="Johnson J."/>
            <person name="Sharma A."/>
            <person name="Barry K."/>
            <person name="Grigoriev I.V."/>
            <person name="Spatafora J.W."/>
        </authorList>
    </citation>
    <scope>NUCLEOTIDE SEQUENCE [LARGE SCALE GENOMIC DNA]</scope>
    <source>
        <strain evidence="2 3">AM-OR11-026</strain>
    </source>
</reference>
<proteinExistence type="predicted"/>
<dbReference type="Pfam" id="PF01926">
    <property type="entry name" value="MMR_HSR1"/>
    <property type="match status" value="1"/>
</dbReference>
<accession>A0A1B7MIV2</accession>
<name>A0A1B7MIV2_9AGAM</name>
<dbReference type="Proteomes" id="UP000092154">
    <property type="component" value="Unassembled WGS sequence"/>
</dbReference>
<evidence type="ECO:0000259" key="1">
    <source>
        <dbReference type="Pfam" id="PF01926"/>
    </source>
</evidence>
<dbReference type="InParanoid" id="A0A1B7MIV2"/>
<evidence type="ECO:0000313" key="2">
    <source>
        <dbReference type="EMBL" id="OAX32537.1"/>
    </source>
</evidence>
<sequence length="762" mass="85914">MECMGTVARPTSFSDSGTVFHFIRSNGEEWCRSAAALPSRYSHRFASNVSHGQFPLPLSERRVGQLLGCVEHFSKTNDLDAAGDALLLLAGGIATTSSPSLLDVNTCDGIRLRLTSLLQASHRSPQRWRCIVLRAACQVLESKLPNSDDKSFLQALLVAICPPVNHTIPSVCDPDNSHIAHATDPPNFTKWPEYHNLALSPLAEIQHIVLRALRALPPPNFDDPTEYTPYWRAFISVIGAGKYPTVHLSALHAACRARQALATITAAKVNQPSPEKLLSELSTALLAAVMDGDSKPSQADLATEKEGLDVYLHLIFTLAKNSTWRHRLIEDGHVRTCIALIDIYKSRPFSFYLPAFFLRIAPQSDASPCCATITNEQWWLLMWMAWYAISQCGADVFEDGTEILPALARRTKMYMPAKLSKENLGILDRWLEDALDKLRLQNPTNDNSAVEDLKCMVHCRWQDVKPQSNVVLRICPRFRILVIGKTGIGKSSLINSVFGIQDAFMSNDQRGDANIDTEYISEQNDRFILHDSGGFEPGEEYSVRTVREFIQRRRHMKAFGDRLHAVWLCLEIPRIGGRLLETGTEDFLQLKCDGELGEIPVVVVFTKYDKFIDRVERTLNDSDLCGLSKDALNDLVEQRADAKLHDICAQPLKKFARSDIPYAAVSTKDRHKGMSKHLIQITEERIRQHIPNVMASIAQRDLKLKIKTSIDVGKRRYWKALVSTMFRGRTTWACLEVLHTNIVRVWDFRDQHRVRVMGVWLL</sequence>
<dbReference type="SUPFAM" id="SSF52540">
    <property type="entry name" value="P-loop containing nucleoside triphosphate hydrolases"/>
    <property type="match status" value="1"/>
</dbReference>
<dbReference type="EMBL" id="KV448981">
    <property type="protein sequence ID" value="OAX32537.1"/>
    <property type="molecule type" value="Genomic_DNA"/>
</dbReference>
<dbReference type="Gene3D" id="3.40.50.300">
    <property type="entry name" value="P-loop containing nucleotide triphosphate hydrolases"/>
    <property type="match status" value="1"/>
</dbReference>
<dbReference type="STRING" id="1314800.A0A1B7MIV2"/>
<protein>
    <recommendedName>
        <fullName evidence="1">G domain-containing protein</fullName>
    </recommendedName>
</protein>
<dbReference type="InterPro" id="IPR027417">
    <property type="entry name" value="P-loop_NTPase"/>
</dbReference>
<evidence type="ECO:0000313" key="3">
    <source>
        <dbReference type="Proteomes" id="UP000092154"/>
    </source>
</evidence>
<dbReference type="GO" id="GO:0005525">
    <property type="term" value="F:GTP binding"/>
    <property type="evidence" value="ECO:0007669"/>
    <property type="project" value="InterPro"/>
</dbReference>
<dbReference type="OrthoDB" id="391988at2759"/>
<gene>
    <name evidence="2" type="ORF">K503DRAFT_600069</name>
</gene>
<dbReference type="AlphaFoldDB" id="A0A1B7MIV2"/>
<dbReference type="InterPro" id="IPR006073">
    <property type="entry name" value="GTP-bd"/>
</dbReference>
<keyword evidence="3" id="KW-1185">Reference proteome</keyword>
<feature type="domain" description="G" evidence="1">
    <location>
        <begin position="479"/>
        <end position="551"/>
    </location>
</feature>
<organism evidence="2 3">
    <name type="scientific">Rhizopogon vinicolor AM-OR11-026</name>
    <dbReference type="NCBI Taxonomy" id="1314800"/>
    <lineage>
        <taxon>Eukaryota</taxon>
        <taxon>Fungi</taxon>
        <taxon>Dikarya</taxon>
        <taxon>Basidiomycota</taxon>
        <taxon>Agaricomycotina</taxon>
        <taxon>Agaricomycetes</taxon>
        <taxon>Agaricomycetidae</taxon>
        <taxon>Boletales</taxon>
        <taxon>Suillineae</taxon>
        <taxon>Rhizopogonaceae</taxon>
        <taxon>Rhizopogon</taxon>
    </lineage>
</organism>